<proteinExistence type="predicted"/>
<dbReference type="RefSeq" id="WP_354697287.1">
    <property type="nucleotide sequence ID" value="NZ_CP114014.1"/>
</dbReference>
<name>A0AAU7AWH6_9ACTN</name>
<dbReference type="AlphaFoldDB" id="A0AAU7AWH6"/>
<sequence length="179" mass="19968">MRPLDAETRLITMLADAGVTVTDGRGAGENAPAAWQAFCELAHEPADEPFRDGERTYRVSDDEDCDLLLHESFAGDENDYVIAFTRQFSLEGKDGEYVGMRALTLQLQFAELPAGRVPKAQRWGYAGRRREGVSDSEHSEISNWAGYVDNWKAAVERSNSFRVMDDLQVQGFTISQGDI</sequence>
<organism evidence="1">
    <name type="scientific">Paraconexibacter sp. AEG42_29</name>
    <dbReference type="NCBI Taxonomy" id="2997339"/>
    <lineage>
        <taxon>Bacteria</taxon>
        <taxon>Bacillati</taxon>
        <taxon>Actinomycetota</taxon>
        <taxon>Thermoleophilia</taxon>
        <taxon>Solirubrobacterales</taxon>
        <taxon>Paraconexibacteraceae</taxon>
        <taxon>Paraconexibacter</taxon>
    </lineage>
</organism>
<gene>
    <name evidence="1" type="ORF">DSM112329_02909</name>
</gene>
<dbReference type="EMBL" id="CP114014">
    <property type="protein sequence ID" value="XAY06048.1"/>
    <property type="molecule type" value="Genomic_DNA"/>
</dbReference>
<accession>A0AAU7AWH6</accession>
<dbReference type="KEGG" id="parq:DSM112329_02909"/>
<reference evidence="1" key="1">
    <citation type="submission" date="2022-12" db="EMBL/GenBank/DDBJ databases">
        <title>Paraconexibacter alkalitolerans sp. nov. and Baekduia alba sp. nov., isolated from soil and emended description of the genera Paraconexibacter (Chun et al., 2020) and Baekduia (An et al., 2020).</title>
        <authorList>
            <person name="Vieira S."/>
            <person name="Huber K.J."/>
            <person name="Geppert A."/>
            <person name="Wolf J."/>
            <person name="Neumann-Schaal M."/>
            <person name="Muesken M."/>
            <person name="Overmann J."/>
        </authorList>
    </citation>
    <scope>NUCLEOTIDE SEQUENCE</scope>
    <source>
        <strain evidence="1">AEG42_29</strain>
    </source>
</reference>
<protein>
    <submittedName>
        <fullName evidence="1">Uncharacterized protein</fullName>
    </submittedName>
</protein>
<evidence type="ECO:0000313" key="1">
    <source>
        <dbReference type="EMBL" id="XAY06048.1"/>
    </source>
</evidence>